<keyword evidence="8" id="KW-0811">Translocation</keyword>
<dbReference type="OrthoDB" id="448649at2759"/>
<comment type="subunit">
    <text evidence="2">Interacts with KAR2.</text>
</comment>
<accession>A0A061B437</accession>
<dbReference type="InterPro" id="IPR031884">
    <property type="entry name" value="Sil1_fungi"/>
</dbReference>
<keyword evidence="6" id="KW-0256">Endoplasmic reticulum</keyword>
<reference evidence="10" key="1">
    <citation type="journal article" date="2014" name="Genome Announc.">
        <title>Genome sequence of the yeast Cyberlindnera fabianii (Hansenula fabianii).</title>
        <authorList>
            <person name="Freel K.C."/>
            <person name="Sarilar V."/>
            <person name="Neuveglise C."/>
            <person name="Devillers H."/>
            <person name="Friedrich A."/>
            <person name="Schacherer J."/>
        </authorList>
    </citation>
    <scope>NUCLEOTIDE SEQUENCE</scope>
    <source>
        <strain evidence="10">YJS4271</strain>
    </source>
</reference>
<dbReference type="Pfam" id="PF16782">
    <property type="entry name" value="SIL1"/>
    <property type="match status" value="1"/>
</dbReference>
<dbReference type="AlphaFoldDB" id="A0A061B437"/>
<feature type="chain" id="PRO_5001593966" description="Nucleotide exchange factor SIL1" evidence="9">
    <location>
        <begin position="24"/>
        <end position="407"/>
    </location>
</feature>
<dbReference type="PhylomeDB" id="A0A061B437"/>
<dbReference type="PANTHER" id="PTHR19316">
    <property type="entry name" value="PROTEIN FOLDING REGULATOR"/>
    <property type="match status" value="1"/>
</dbReference>
<dbReference type="PANTHER" id="PTHR19316:SF34">
    <property type="entry name" value="NUCLEOTIDE EXCHANGE FACTOR SIL1"/>
    <property type="match status" value="1"/>
</dbReference>
<evidence type="ECO:0000256" key="4">
    <source>
        <dbReference type="ARBA" id="ARBA00022448"/>
    </source>
</evidence>
<protein>
    <recommendedName>
        <fullName evidence="3">Nucleotide exchange factor SIL1</fullName>
    </recommendedName>
</protein>
<dbReference type="InterPro" id="IPR016024">
    <property type="entry name" value="ARM-type_fold"/>
</dbReference>
<gene>
    <name evidence="10" type="ORF">CYFA0S_09e03510g</name>
</gene>
<comment type="similarity">
    <text evidence="1">Belongs to the SIL1 family.</text>
</comment>
<sequence length="407" mass="45388">MPFFSKLTHLNSYLFLLIAVAAAVIPQEAHNSDIICSPEDTSDCYPAEFIPTFDWQVIREGQVIPPGLDVRLDWQTGVKSAKIGDPADSGKVVVNDVVVHDIVETEEGKVVNYDNLQDIDDADDEEINALKMAVQKSEAKMELDDALSFISSGMYTDQAQLIDSLDSLTEHSHSLNDGVTISEPAVMNQLLTLAFSNQYSNKIKELSLRVIAQSLRHNPEAVLNVDFTQVLPSLLSNIASQSDAILQKRLLGVVSSLIQNENNAKEFITSNGRETLLNTFPRLQSDSKIRSLEILDDLSSHGLVKRDSDSEFSGALFKTVQDTLSGGSVEDDNTLETVFDKLVQMKKDDRSLKTDPKFLEWLAQEVETRKLSKRDEADEELHKKLLEARHAVFGNPMAMRKANYDEF</sequence>
<evidence type="ECO:0000256" key="5">
    <source>
        <dbReference type="ARBA" id="ARBA00022729"/>
    </source>
</evidence>
<evidence type="ECO:0000256" key="3">
    <source>
        <dbReference type="ARBA" id="ARBA00015352"/>
    </source>
</evidence>
<dbReference type="GO" id="GO:0005783">
    <property type="term" value="C:endoplasmic reticulum"/>
    <property type="evidence" value="ECO:0007669"/>
    <property type="project" value="InterPro"/>
</dbReference>
<evidence type="ECO:0000256" key="7">
    <source>
        <dbReference type="ARBA" id="ARBA00022927"/>
    </source>
</evidence>
<dbReference type="SUPFAM" id="SSF48371">
    <property type="entry name" value="ARM repeat"/>
    <property type="match status" value="1"/>
</dbReference>
<evidence type="ECO:0000256" key="8">
    <source>
        <dbReference type="ARBA" id="ARBA00023010"/>
    </source>
</evidence>
<name>A0A061B437_CYBFA</name>
<evidence type="ECO:0000256" key="9">
    <source>
        <dbReference type="SAM" id="SignalP"/>
    </source>
</evidence>
<keyword evidence="7" id="KW-0653">Protein transport</keyword>
<evidence type="ECO:0000313" key="10">
    <source>
        <dbReference type="EMBL" id="CDR42434.1"/>
    </source>
</evidence>
<dbReference type="Gene3D" id="1.25.10.10">
    <property type="entry name" value="Leucine-rich Repeat Variant"/>
    <property type="match status" value="1"/>
</dbReference>
<feature type="signal peptide" evidence="9">
    <location>
        <begin position="1"/>
        <end position="23"/>
    </location>
</feature>
<dbReference type="VEuPathDB" id="FungiDB:BON22_2708"/>
<dbReference type="EMBL" id="LK052894">
    <property type="protein sequence ID" value="CDR42434.1"/>
    <property type="molecule type" value="Genomic_DNA"/>
</dbReference>
<evidence type="ECO:0000256" key="1">
    <source>
        <dbReference type="ARBA" id="ARBA00010588"/>
    </source>
</evidence>
<evidence type="ECO:0000256" key="6">
    <source>
        <dbReference type="ARBA" id="ARBA00022824"/>
    </source>
</evidence>
<dbReference type="InterPro" id="IPR011989">
    <property type="entry name" value="ARM-like"/>
</dbReference>
<organism evidence="10">
    <name type="scientific">Cyberlindnera fabianii</name>
    <name type="common">Yeast</name>
    <name type="synonym">Hansenula fabianii</name>
    <dbReference type="NCBI Taxonomy" id="36022"/>
    <lineage>
        <taxon>Eukaryota</taxon>
        <taxon>Fungi</taxon>
        <taxon>Dikarya</taxon>
        <taxon>Ascomycota</taxon>
        <taxon>Saccharomycotina</taxon>
        <taxon>Saccharomycetes</taxon>
        <taxon>Phaffomycetales</taxon>
        <taxon>Phaffomycetaceae</taxon>
        <taxon>Cyberlindnera</taxon>
    </lineage>
</organism>
<dbReference type="SMR" id="A0A061B437"/>
<proteinExistence type="inferred from homology"/>
<dbReference type="GO" id="GO:0000774">
    <property type="term" value="F:adenyl-nucleotide exchange factor activity"/>
    <property type="evidence" value="ECO:0007669"/>
    <property type="project" value="InterPro"/>
</dbReference>
<dbReference type="GO" id="GO:0015031">
    <property type="term" value="P:protein transport"/>
    <property type="evidence" value="ECO:0007669"/>
    <property type="project" value="UniProtKB-KW"/>
</dbReference>
<keyword evidence="5 9" id="KW-0732">Signal</keyword>
<evidence type="ECO:0000256" key="2">
    <source>
        <dbReference type="ARBA" id="ARBA00011799"/>
    </source>
</evidence>
<dbReference type="InterPro" id="IPR050693">
    <property type="entry name" value="Hsp70_NEF-Inhibitors"/>
</dbReference>
<keyword evidence="4" id="KW-0813">Transport</keyword>